<name>A0A067SLK4_GALM3</name>
<protein>
    <submittedName>
        <fullName evidence="2">Uncharacterized protein</fullName>
    </submittedName>
</protein>
<accession>A0A067SLK4</accession>
<sequence>MLEIHFNDFKVSLSKLFSRDRESESDNLQVQNGEFYLAYYVDPKAKTTPLIRSDYLYGIIIRREGTEKDWKYLHQNLNSKSKPCAYMFLGKFNIPEPMDIREFEVGLSDAYEDKVAVECNQSTPATFSVFLITPIDDNAFLFSNYQALEVKGYSQSLPGSPDDIWNKGLDFLETPRVRIKEPKDKARDDIPVFDMNGRKYDPSASFAPSPSAGPDNQPDEQ</sequence>
<evidence type="ECO:0000313" key="3">
    <source>
        <dbReference type="Proteomes" id="UP000027222"/>
    </source>
</evidence>
<dbReference type="HOGENOM" id="CLU_1250755_0_0_1"/>
<gene>
    <name evidence="2" type="ORF">GALMADRAFT_257897</name>
</gene>
<dbReference type="Proteomes" id="UP000027222">
    <property type="component" value="Unassembled WGS sequence"/>
</dbReference>
<feature type="compositionally biased region" description="Basic and acidic residues" evidence="1">
    <location>
        <begin position="180"/>
        <end position="201"/>
    </location>
</feature>
<feature type="compositionally biased region" description="Low complexity" evidence="1">
    <location>
        <begin position="202"/>
        <end position="214"/>
    </location>
</feature>
<evidence type="ECO:0000313" key="2">
    <source>
        <dbReference type="EMBL" id="KDR67653.1"/>
    </source>
</evidence>
<dbReference type="AlphaFoldDB" id="A0A067SLK4"/>
<feature type="region of interest" description="Disordered" evidence="1">
    <location>
        <begin position="180"/>
        <end position="221"/>
    </location>
</feature>
<dbReference type="EMBL" id="KL142413">
    <property type="protein sequence ID" value="KDR67653.1"/>
    <property type="molecule type" value="Genomic_DNA"/>
</dbReference>
<reference evidence="3" key="1">
    <citation type="journal article" date="2014" name="Proc. Natl. Acad. Sci. U.S.A.">
        <title>Extensive sampling of basidiomycete genomes demonstrates inadequacy of the white-rot/brown-rot paradigm for wood decay fungi.</title>
        <authorList>
            <person name="Riley R."/>
            <person name="Salamov A.A."/>
            <person name="Brown D.W."/>
            <person name="Nagy L.G."/>
            <person name="Floudas D."/>
            <person name="Held B.W."/>
            <person name="Levasseur A."/>
            <person name="Lombard V."/>
            <person name="Morin E."/>
            <person name="Otillar R."/>
            <person name="Lindquist E.A."/>
            <person name="Sun H."/>
            <person name="LaButti K.M."/>
            <person name="Schmutz J."/>
            <person name="Jabbour D."/>
            <person name="Luo H."/>
            <person name="Baker S.E."/>
            <person name="Pisabarro A.G."/>
            <person name="Walton J.D."/>
            <person name="Blanchette R.A."/>
            <person name="Henrissat B."/>
            <person name="Martin F."/>
            <person name="Cullen D."/>
            <person name="Hibbett D.S."/>
            <person name="Grigoriev I.V."/>
        </authorList>
    </citation>
    <scope>NUCLEOTIDE SEQUENCE [LARGE SCALE GENOMIC DNA]</scope>
    <source>
        <strain evidence="3">CBS 339.88</strain>
    </source>
</reference>
<evidence type="ECO:0000256" key="1">
    <source>
        <dbReference type="SAM" id="MobiDB-lite"/>
    </source>
</evidence>
<keyword evidence="3" id="KW-1185">Reference proteome</keyword>
<organism evidence="2 3">
    <name type="scientific">Galerina marginata (strain CBS 339.88)</name>
    <dbReference type="NCBI Taxonomy" id="685588"/>
    <lineage>
        <taxon>Eukaryota</taxon>
        <taxon>Fungi</taxon>
        <taxon>Dikarya</taxon>
        <taxon>Basidiomycota</taxon>
        <taxon>Agaricomycotina</taxon>
        <taxon>Agaricomycetes</taxon>
        <taxon>Agaricomycetidae</taxon>
        <taxon>Agaricales</taxon>
        <taxon>Agaricineae</taxon>
        <taxon>Strophariaceae</taxon>
        <taxon>Galerina</taxon>
    </lineage>
</organism>
<proteinExistence type="predicted"/>